<evidence type="ECO:0000313" key="3">
    <source>
        <dbReference type="Proteomes" id="UP000008694"/>
    </source>
</evidence>
<dbReference type="Gramene" id="Al_scaffold_0001_3486">
    <property type="protein sequence ID" value="Al_scaffold_0001_3486"/>
    <property type="gene ID" value="Al_scaffold_0001_3486"/>
</dbReference>
<sequence>MRRGGEERDCGEFVSQTRAIKGKKGLRCGQQIHHRERAKLHRRRERKRKGKERGDGGDVMEEERSPAPPHGSGGGERKREFGGGDRKREERRAVLWPEGEREKRMD</sequence>
<feature type="compositionally biased region" description="Basic residues" evidence="1">
    <location>
        <begin position="20"/>
        <end position="51"/>
    </location>
</feature>
<reference evidence="3" key="1">
    <citation type="journal article" date="2011" name="Nat. Genet.">
        <title>The Arabidopsis lyrata genome sequence and the basis of rapid genome size change.</title>
        <authorList>
            <person name="Hu T.T."/>
            <person name="Pattyn P."/>
            <person name="Bakker E.G."/>
            <person name="Cao J."/>
            <person name="Cheng J.-F."/>
            <person name="Clark R.M."/>
            <person name="Fahlgren N."/>
            <person name="Fawcett J.A."/>
            <person name="Grimwood J."/>
            <person name="Gundlach H."/>
            <person name="Haberer G."/>
            <person name="Hollister J.D."/>
            <person name="Ossowski S."/>
            <person name="Ottilar R.P."/>
            <person name="Salamov A.A."/>
            <person name="Schneeberger K."/>
            <person name="Spannagl M."/>
            <person name="Wang X."/>
            <person name="Yang L."/>
            <person name="Nasrallah M.E."/>
            <person name="Bergelson J."/>
            <person name="Carrington J.C."/>
            <person name="Gaut B.S."/>
            <person name="Schmutz J."/>
            <person name="Mayer K.F.X."/>
            <person name="Van de Peer Y."/>
            <person name="Grigoriev I.V."/>
            <person name="Nordborg M."/>
            <person name="Weigel D."/>
            <person name="Guo Y.-L."/>
        </authorList>
    </citation>
    <scope>NUCLEOTIDE SEQUENCE [LARGE SCALE GENOMIC DNA]</scope>
    <source>
        <strain evidence="3">cv. MN47</strain>
    </source>
</reference>
<dbReference type="Proteomes" id="UP000008694">
    <property type="component" value="Unassembled WGS sequence"/>
</dbReference>
<dbReference type="HOGENOM" id="CLU_2226827_0_0_1"/>
<keyword evidence="3" id="KW-1185">Reference proteome</keyword>
<proteinExistence type="predicted"/>
<organism evidence="3">
    <name type="scientific">Arabidopsis lyrata subsp. lyrata</name>
    <name type="common">Lyre-leaved rock-cress</name>
    <dbReference type="NCBI Taxonomy" id="81972"/>
    <lineage>
        <taxon>Eukaryota</taxon>
        <taxon>Viridiplantae</taxon>
        <taxon>Streptophyta</taxon>
        <taxon>Embryophyta</taxon>
        <taxon>Tracheophyta</taxon>
        <taxon>Spermatophyta</taxon>
        <taxon>Magnoliopsida</taxon>
        <taxon>eudicotyledons</taxon>
        <taxon>Gunneridae</taxon>
        <taxon>Pentapetalae</taxon>
        <taxon>rosids</taxon>
        <taxon>malvids</taxon>
        <taxon>Brassicales</taxon>
        <taxon>Brassicaceae</taxon>
        <taxon>Camelineae</taxon>
        <taxon>Arabidopsis</taxon>
    </lineage>
</organism>
<dbReference type="EMBL" id="GL348713">
    <property type="protein sequence ID" value="EFH70064.1"/>
    <property type="molecule type" value="Genomic_DNA"/>
</dbReference>
<feature type="compositionally biased region" description="Basic and acidic residues" evidence="1">
    <location>
        <begin position="75"/>
        <end position="106"/>
    </location>
</feature>
<gene>
    <name evidence="2" type="ORF">ARALYDRAFT_681163</name>
</gene>
<evidence type="ECO:0000313" key="2">
    <source>
        <dbReference type="EMBL" id="EFH70064.1"/>
    </source>
</evidence>
<feature type="region of interest" description="Disordered" evidence="1">
    <location>
        <begin position="20"/>
        <end position="106"/>
    </location>
</feature>
<dbReference type="AlphaFoldDB" id="D7KJD9"/>
<accession>D7KJD9</accession>
<evidence type="ECO:0000256" key="1">
    <source>
        <dbReference type="SAM" id="MobiDB-lite"/>
    </source>
</evidence>
<protein>
    <submittedName>
        <fullName evidence="2">Predicted protein</fullName>
    </submittedName>
</protein>
<name>D7KJD9_ARALL</name>